<reference evidence="6 7" key="1">
    <citation type="submission" date="2020-04" db="EMBL/GenBank/DDBJ databases">
        <title>Chromosome-level genome assembly of a cyprinid fish Onychostoma macrolepis by integration of Nanopore Sequencing, Bionano and Hi-C technology.</title>
        <authorList>
            <person name="Wang D."/>
        </authorList>
    </citation>
    <scope>NUCLEOTIDE SEQUENCE [LARGE SCALE GENOMIC DNA]</scope>
    <source>
        <strain evidence="6">SWU-2019</strain>
        <tissue evidence="6">Muscle</tissue>
    </source>
</reference>
<evidence type="ECO:0000256" key="1">
    <source>
        <dbReference type="ARBA" id="ARBA00008535"/>
    </source>
</evidence>
<keyword evidence="7" id="KW-1185">Reference proteome</keyword>
<dbReference type="PANTHER" id="PTHR10903:SF188">
    <property type="entry name" value="GTPASE IMAP FAMILY MEMBER 2-LIKE-RELATED"/>
    <property type="match status" value="1"/>
</dbReference>
<evidence type="ECO:0000313" key="6">
    <source>
        <dbReference type="EMBL" id="KAF4116513.1"/>
    </source>
</evidence>
<evidence type="ECO:0000256" key="4">
    <source>
        <dbReference type="SAM" id="MobiDB-lite"/>
    </source>
</evidence>
<dbReference type="Gene3D" id="3.40.50.300">
    <property type="entry name" value="P-loop containing nucleotide triphosphate hydrolases"/>
    <property type="match status" value="2"/>
</dbReference>
<protein>
    <recommendedName>
        <fullName evidence="5">AIG1-type G domain-containing protein</fullName>
    </recommendedName>
</protein>
<dbReference type="PANTHER" id="PTHR10903">
    <property type="entry name" value="GTPASE, IMAP FAMILY MEMBER-RELATED"/>
    <property type="match status" value="1"/>
</dbReference>
<dbReference type="InterPro" id="IPR027417">
    <property type="entry name" value="P-loop_NTPase"/>
</dbReference>
<evidence type="ECO:0000259" key="5">
    <source>
        <dbReference type="Pfam" id="PF04548"/>
    </source>
</evidence>
<proteinExistence type="inferred from homology"/>
<dbReference type="Pfam" id="PF04548">
    <property type="entry name" value="AIG1"/>
    <property type="match status" value="2"/>
</dbReference>
<organism evidence="6 7">
    <name type="scientific">Onychostoma macrolepis</name>
    <dbReference type="NCBI Taxonomy" id="369639"/>
    <lineage>
        <taxon>Eukaryota</taxon>
        <taxon>Metazoa</taxon>
        <taxon>Chordata</taxon>
        <taxon>Craniata</taxon>
        <taxon>Vertebrata</taxon>
        <taxon>Euteleostomi</taxon>
        <taxon>Actinopterygii</taxon>
        <taxon>Neopterygii</taxon>
        <taxon>Teleostei</taxon>
        <taxon>Ostariophysi</taxon>
        <taxon>Cypriniformes</taxon>
        <taxon>Cyprinidae</taxon>
        <taxon>Acrossocheilinae</taxon>
        <taxon>Onychostoma</taxon>
    </lineage>
</organism>
<feature type="domain" description="AIG1-type G" evidence="5">
    <location>
        <begin position="161"/>
        <end position="233"/>
    </location>
</feature>
<feature type="domain" description="AIG1-type G" evidence="5">
    <location>
        <begin position="86"/>
        <end position="148"/>
    </location>
</feature>
<evidence type="ECO:0000313" key="7">
    <source>
        <dbReference type="Proteomes" id="UP000579812"/>
    </source>
</evidence>
<keyword evidence="2" id="KW-0547">Nucleotide-binding</keyword>
<dbReference type="InterPro" id="IPR045058">
    <property type="entry name" value="GIMA/IAN/Toc"/>
</dbReference>
<comment type="caution">
    <text evidence="6">The sequence shown here is derived from an EMBL/GenBank/DDBJ whole genome shotgun (WGS) entry which is preliminary data.</text>
</comment>
<name>A0A7J6DB29_9TELE</name>
<dbReference type="AlphaFoldDB" id="A0A7J6DB29"/>
<dbReference type="Proteomes" id="UP000579812">
    <property type="component" value="Unassembled WGS sequence"/>
</dbReference>
<feature type="region of interest" description="Disordered" evidence="4">
    <location>
        <begin position="1"/>
        <end position="35"/>
    </location>
</feature>
<comment type="similarity">
    <text evidence="1">Belongs to the TRAFAC class TrmE-Era-EngA-EngB-Septin-like GTPase superfamily. AIG1/Toc34/Toc159-like paraseptin GTPase family. IAN subfamily.</text>
</comment>
<dbReference type="EMBL" id="JAAMOB010000003">
    <property type="protein sequence ID" value="KAF4116513.1"/>
    <property type="molecule type" value="Genomic_DNA"/>
</dbReference>
<gene>
    <name evidence="6" type="ORF">G5714_004002</name>
</gene>
<evidence type="ECO:0000256" key="3">
    <source>
        <dbReference type="ARBA" id="ARBA00023134"/>
    </source>
</evidence>
<dbReference type="SUPFAM" id="SSF52540">
    <property type="entry name" value="P-loop containing nucleoside triphosphate hydrolases"/>
    <property type="match status" value="1"/>
</dbReference>
<keyword evidence="3" id="KW-0342">GTP-binding</keyword>
<dbReference type="InterPro" id="IPR006703">
    <property type="entry name" value="G_AIG1"/>
</dbReference>
<sequence length="255" mass="28363">MDRILRDNPSDVDVAGEDCSSPESDEESAGGSTVEECTVGCSAPEVNADCEYDFSVVRSLKMVIRLETLPESSVMSSSSPDDPLIRILLMGRNASGKSSSGNTILGERKFTVQTQKKKHEAEVCEGQTQINGKQVAVIDCPDLNKKKLEELKEQLVSQCSADELEDLDQTIEEHLKHKDHEDLQRLVDECGGKFHCFNNKKKVKGQVEKLLQKIEGMMEENHGIFLMEQMQRNNSMDILNLSFSGQSLPKDPVSE</sequence>
<accession>A0A7J6DB29</accession>
<evidence type="ECO:0000256" key="2">
    <source>
        <dbReference type="ARBA" id="ARBA00022741"/>
    </source>
</evidence>
<dbReference type="GO" id="GO:0005525">
    <property type="term" value="F:GTP binding"/>
    <property type="evidence" value="ECO:0007669"/>
    <property type="project" value="UniProtKB-KW"/>
</dbReference>